<keyword evidence="1" id="KW-0560">Oxidoreductase</keyword>
<dbReference type="InterPro" id="IPR036188">
    <property type="entry name" value="FAD/NAD-bd_sf"/>
</dbReference>
<dbReference type="InterPro" id="IPR002938">
    <property type="entry name" value="FAD-bd"/>
</dbReference>
<reference evidence="5" key="1">
    <citation type="submission" date="2022-06" db="EMBL/GenBank/DDBJ databases">
        <title>Complete genome sequence of Streptomyces nigrescens HEK616.</title>
        <authorList>
            <person name="Asamizu S."/>
            <person name="Onaka H."/>
        </authorList>
    </citation>
    <scope>NUCLEOTIDE SEQUENCE</scope>
    <source>
        <strain evidence="5">HEK616</strain>
    </source>
</reference>
<feature type="domain" description="FAD-binding" evidence="4">
    <location>
        <begin position="165"/>
        <end position="379"/>
    </location>
</feature>
<dbReference type="RefSeq" id="WP_261952888.1">
    <property type="nucleotide sequence ID" value="NZ_AP026073.1"/>
</dbReference>
<evidence type="ECO:0000256" key="1">
    <source>
        <dbReference type="ARBA" id="ARBA00023002"/>
    </source>
</evidence>
<evidence type="ECO:0000256" key="3">
    <source>
        <dbReference type="SAM" id="MobiDB-lite"/>
    </source>
</evidence>
<dbReference type="EMBL" id="AP026073">
    <property type="protein sequence ID" value="BDM68942.1"/>
    <property type="molecule type" value="Genomic_DNA"/>
</dbReference>
<feature type="compositionally biased region" description="Basic and acidic residues" evidence="3">
    <location>
        <begin position="159"/>
        <end position="168"/>
    </location>
</feature>
<evidence type="ECO:0000313" key="5">
    <source>
        <dbReference type="EMBL" id="BDM68942.1"/>
    </source>
</evidence>
<protein>
    <submittedName>
        <fullName evidence="5">Monooxygenase</fullName>
    </submittedName>
</protein>
<keyword evidence="6" id="KW-1185">Reference proteome</keyword>
<feature type="compositionally biased region" description="Low complexity" evidence="3">
    <location>
        <begin position="426"/>
        <end position="438"/>
    </location>
</feature>
<dbReference type="Gene3D" id="3.50.50.60">
    <property type="entry name" value="FAD/NAD(P)-binding domain"/>
    <property type="match status" value="1"/>
</dbReference>
<dbReference type="GO" id="GO:0004497">
    <property type="term" value="F:monooxygenase activity"/>
    <property type="evidence" value="ECO:0007669"/>
    <property type="project" value="UniProtKB-KW"/>
</dbReference>
<dbReference type="PRINTS" id="PR00420">
    <property type="entry name" value="RNGMNOXGNASE"/>
</dbReference>
<dbReference type="SUPFAM" id="SSF51905">
    <property type="entry name" value="FAD/NAD(P)-binding domain"/>
    <property type="match status" value="2"/>
</dbReference>
<organism evidence="5 6">
    <name type="scientific">Streptomyces nigrescens</name>
    <dbReference type="NCBI Taxonomy" id="1920"/>
    <lineage>
        <taxon>Bacteria</taxon>
        <taxon>Bacillati</taxon>
        <taxon>Actinomycetota</taxon>
        <taxon>Actinomycetes</taxon>
        <taxon>Kitasatosporales</taxon>
        <taxon>Streptomycetaceae</taxon>
        <taxon>Streptomyces</taxon>
    </lineage>
</organism>
<evidence type="ECO:0000313" key="6">
    <source>
        <dbReference type="Proteomes" id="UP001059597"/>
    </source>
</evidence>
<sequence length="446" mass="46322">MEQRRTALVIGGGIGGLTAAVALDRRGWSVTVVERAAALAPVGAGIALAPNAQRALDTIEVGDAVRATADWQGAGELRLPGGRRLARTDNAAAVRRFGGPVVVAHRAELVALLAARLPEGAVRTHATATLVDPGDPGPGGRPARVRIAVPDAAAADDGDNARADRTSNDGDTATATHTRTATDLELSADLVVAADGIHSAVRRAVFPGHPAPRYAGFTAWRFVVPAPDGVRGVAHETWGPGGVWGTVPLAGGRIYAYATAAVPAGGRAVDDERAELLRRFGAWHHPVPALLDAVGPAEVLRNDVYTAAAPPPAFHHGRVALLGDAVHPMTPNLGQGGCQAVEDAVVLAHEAAPDADLGAALAAYTRQRLPRTMEVVRRAERIGRLTTWRSRPACALRAGLMAATARLAPDLALRALDEIADWRPPAGTYAAGARGTRTAARREEQE</sequence>
<feature type="region of interest" description="Disordered" evidence="3">
    <location>
        <begin position="425"/>
        <end position="446"/>
    </location>
</feature>
<accession>A0ABM7ZS68</accession>
<dbReference type="Proteomes" id="UP001059597">
    <property type="component" value="Chromosome"/>
</dbReference>
<name>A0ABM7ZS68_STRNI</name>
<dbReference type="InterPro" id="IPR050493">
    <property type="entry name" value="FAD-dep_Monooxygenase_BioMet"/>
</dbReference>
<dbReference type="PANTHER" id="PTHR13789:SF309">
    <property type="entry name" value="PUTATIVE (AFU_ORTHOLOGUE AFUA_6G14510)-RELATED"/>
    <property type="match status" value="1"/>
</dbReference>
<dbReference type="PANTHER" id="PTHR13789">
    <property type="entry name" value="MONOOXYGENASE"/>
    <property type="match status" value="1"/>
</dbReference>
<proteinExistence type="predicted"/>
<feature type="region of interest" description="Disordered" evidence="3">
    <location>
        <begin position="151"/>
        <end position="175"/>
    </location>
</feature>
<gene>
    <name evidence="5" type="ORF">HEK616_24290</name>
</gene>
<evidence type="ECO:0000259" key="4">
    <source>
        <dbReference type="Pfam" id="PF01494"/>
    </source>
</evidence>
<keyword evidence="2 5" id="KW-0503">Monooxygenase</keyword>
<feature type="domain" description="FAD-binding" evidence="4">
    <location>
        <begin position="6"/>
        <end position="88"/>
    </location>
</feature>
<dbReference type="Pfam" id="PF01494">
    <property type="entry name" value="FAD_binding_3"/>
    <property type="match status" value="2"/>
</dbReference>
<evidence type="ECO:0000256" key="2">
    <source>
        <dbReference type="ARBA" id="ARBA00023033"/>
    </source>
</evidence>